<dbReference type="Proteomes" id="UP001454489">
    <property type="component" value="Unassembled WGS sequence"/>
</dbReference>
<name>A0ABV1HDL8_9FIRM</name>
<evidence type="ECO:0000259" key="1">
    <source>
        <dbReference type="PROSITE" id="PS50902"/>
    </source>
</evidence>
<dbReference type="InterPro" id="IPR008254">
    <property type="entry name" value="Flavodoxin/NO_synth"/>
</dbReference>
<dbReference type="InterPro" id="IPR029039">
    <property type="entry name" value="Flavoprotein-like_sf"/>
</dbReference>
<gene>
    <name evidence="2" type="ORF">WMO43_04645</name>
</gene>
<dbReference type="PANTHER" id="PTHR39201:SF1">
    <property type="entry name" value="FLAVODOXIN-LIKE DOMAIN-CONTAINING PROTEIN"/>
    <property type="match status" value="1"/>
</dbReference>
<dbReference type="RefSeq" id="WP_177962874.1">
    <property type="nucleotide sequence ID" value="NZ_JBBMEX010000003.1"/>
</dbReference>
<dbReference type="PANTHER" id="PTHR39201">
    <property type="entry name" value="EXPORTED PROTEIN-RELATED"/>
    <property type="match status" value="1"/>
</dbReference>
<comment type="caution">
    <text evidence="2">The sequence shown here is derived from an EMBL/GenBank/DDBJ whole genome shotgun (WGS) entry which is preliminary data.</text>
</comment>
<proteinExistence type="predicted"/>
<reference evidence="2 3" key="1">
    <citation type="submission" date="2024-03" db="EMBL/GenBank/DDBJ databases">
        <title>Human intestinal bacterial collection.</title>
        <authorList>
            <person name="Pauvert C."/>
            <person name="Hitch T.C.A."/>
            <person name="Clavel T."/>
        </authorList>
    </citation>
    <scope>NUCLEOTIDE SEQUENCE [LARGE SCALE GENOMIC DNA]</scope>
    <source>
        <strain evidence="2 3">CLA-AA-H185</strain>
    </source>
</reference>
<dbReference type="PROSITE" id="PS50902">
    <property type="entry name" value="FLAVODOXIN_LIKE"/>
    <property type="match status" value="1"/>
</dbReference>
<evidence type="ECO:0000313" key="3">
    <source>
        <dbReference type="Proteomes" id="UP001454489"/>
    </source>
</evidence>
<organism evidence="2 3">
    <name type="scientific">Maccoyibacter intestinihominis</name>
    <dbReference type="NCBI Taxonomy" id="3133499"/>
    <lineage>
        <taxon>Bacteria</taxon>
        <taxon>Bacillati</taxon>
        <taxon>Bacillota</taxon>
        <taxon>Clostridia</taxon>
        <taxon>Lachnospirales</taxon>
        <taxon>Lachnospiraceae</taxon>
        <taxon>Maccoyibacter</taxon>
    </lineage>
</organism>
<sequence length="156" mass="17236">MGKRLVAYFSASGVTKGLAEKLAEAIEADIFEIAPVEPYTEADLKWTNPLARCNREKAGKKDVAIKETVQDMDSYETLYIGFPIWYWAAPNIINTFVKQYDLSGKKIVLFATSGGSNIGKTAEKLKPYLSAGAEIAGAEVLNQNPSLEELKQWAVW</sequence>
<dbReference type="Pfam" id="PF12682">
    <property type="entry name" value="Flavodoxin_4"/>
    <property type="match status" value="1"/>
</dbReference>
<evidence type="ECO:0000313" key="2">
    <source>
        <dbReference type="EMBL" id="MEQ2557167.1"/>
    </source>
</evidence>
<accession>A0ABV1HDL8</accession>
<dbReference type="Gene3D" id="3.40.50.360">
    <property type="match status" value="1"/>
</dbReference>
<dbReference type="EMBL" id="JBBMEX010000003">
    <property type="protein sequence ID" value="MEQ2557167.1"/>
    <property type="molecule type" value="Genomic_DNA"/>
</dbReference>
<protein>
    <submittedName>
        <fullName evidence="2">Flavodoxin</fullName>
    </submittedName>
</protein>
<feature type="domain" description="Flavodoxin-like" evidence="1">
    <location>
        <begin position="4"/>
        <end position="156"/>
    </location>
</feature>
<keyword evidence="3" id="KW-1185">Reference proteome</keyword>
<dbReference type="SUPFAM" id="SSF52218">
    <property type="entry name" value="Flavoproteins"/>
    <property type="match status" value="1"/>
</dbReference>